<dbReference type="AlphaFoldDB" id="M4NQ05"/>
<accession>M4NQ05</accession>
<gene>
    <name evidence="2" type="ORF">R2APBS1_2623</name>
</gene>
<dbReference type="KEGG" id="rhd:R2APBS1_2623"/>
<dbReference type="RefSeq" id="WP_015448227.1">
    <property type="nucleotide sequence ID" value="NC_020541.1"/>
</dbReference>
<protein>
    <submittedName>
        <fullName evidence="2">Uncharacterized protein</fullName>
    </submittedName>
</protein>
<dbReference type="HOGENOM" id="CLU_1194128_0_0_6"/>
<evidence type="ECO:0000313" key="2">
    <source>
        <dbReference type="EMBL" id="AGG89706.1"/>
    </source>
</evidence>
<reference evidence="2 3" key="1">
    <citation type="submission" date="2012-04" db="EMBL/GenBank/DDBJ databases">
        <title>Complete genome of Rhodanobacter sp. 2APBS1.</title>
        <authorList>
            <consortium name="US DOE Joint Genome Institute"/>
            <person name="Huntemann M."/>
            <person name="Wei C.-L."/>
            <person name="Han J."/>
            <person name="Detter J.C."/>
            <person name="Han C."/>
            <person name="Tapia R."/>
            <person name="Munk A.C.C."/>
            <person name="Chen A."/>
            <person name="Krypides N."/>
            <person name="Mavromatis K."/>
            <person name="Markowitz V."/>
            <person name="Szeto E."/>
            <person name="Ivanova N."/>
            <person name="Mikhailova N."/>
            <person name="Ovchinnikova G."/>
            <person name="Pagani I."/>
            <person name="Pati A."/>
            <person name="Goodwin L."/>
            <person name="Peters L."/>
            <person name="Pitluck S."/>
            <person name="Woyke T."/>
            <person name="Prakash O."/>
            <person name="Elkins J."/>
            <person name="Brown S."/>
            <person name="Palumbo A."/>
            <person name="Hemme C."/>
            <person name="Zhou J."/>
            <person name="Watson D."/>
            <person name="Jardine P."/>
            <person name="Kostka J."/>
            <person name="Green S."/>
        </authorList>
    </citation>
    <scope>NUCLEOTIDE SEQUENCE [LARGE SCALE GENOMIC DNA]</scope>
    <source>
        <strain evidence="2 3">2APBS1</strain>
    </source>
</reference>
<feature type="transmembrane region" description="Helical" evidence="1">
    <location>
        <begin position="177"/>
        <end position="196"/>
    </location>
</feature>
<sequence length="232" mass="24443" precursor="true">MTAVANTYPSYRTNLQSLSPAQRYNLIISRLFLATCLAGAMASGLVFLATDNGFGLVLQYLLPIVALPFIVWRGACRGSYFRGTQLPSGYVKKDSPALKKEYIMAAIGGVIVAVLVGIGCAVVSSGGAASFFTVIVGAFAAGWFHTRGFLAGWNRVDAVDSNNGPAVVAKPNAATSLLIWSALLTVLTLCNLWGIMQNPSMIEQALALQSQSQSQTCDSTCQAMSGNSSDSQ</sequence>
<keyword evidence="3" id="KW-1185">Reference proteome</keyword>
<feature type="transmembrane region" description="Helical" evidence="1">
    <location>
        <begin position="130"/>
        <end position="146"/>
    </location>
</feature>
<feature type="transmembrane region" description="Helical" evidence="1">
    <location>
        <begin position="54"/>
        <end position="72"/>
    </location>
</feature>
<dbReference type="Proteomes" id="UP000011859">
    <property type="component" value="Chromosome"/>
</dbReference>
<evidence type="ECO:0000313" key="3">
    <source>
        <dbReference type="Proteomes" id="UP000011859"/>
    </source>
</evidence>
<dbReference type="OrthoDB" id="9901783at2"/>
<keyword evidence="1" id="KW-1133">Transmembrane helix</keyword>
<feature type="transmembrane region" description="Helical" evidence="1">
    <location>
        <begin position="27"/>
        <end position="48"/>
    </location>
</feature>
<proteinExistence type="predicted"/>
<keyword evidence="1" id="KW-0812">Transmembrane</keyword>
<feature type="transmembrane region" description="Helical" evidence="1">
    <location>
        <begin position="102"/>
        <end position="124"/>
    </location>
</feature>
<keyword evidence="1" id="KW-0472">Membrane</keyword>
<dbReference type="EMBL" id="CP003470">
    <property type="protein sequence ID" value="AGG89706.1"/>
    <property type="molecule type" value="Genomic_DNA"/>
</dbReference>
<evidence type="ECO:0000256" key="1">
    <source>
        <dbReference type="SAM" id="Phobius"/>
    </source>
</evidence>
<name>M4NQ05_9GAMM</name>
<organism evidence="2 3">
    <name type="scientific">Rhodanobacter denitrificans</name>
    <dbReference type="NCBI Taxonomy" id="666685"/>
    <lineage>
        <taxon>Bacteria</taxon>
        <taxon>Pseudomonadati</taxon>
        <taxon>Pseudomonadota</taxon>
        <taxon>Gammaproteobacteria</taxon>
        <taxon>Lysobacterales</taxon>
        <taxon>Rhodanobacteraceae</taxon>
        <taxon>Rhodanobacter</taxon>
    </lineage>
</organism>